<gene>
    <name evidence="3" type="primary">tnsA</name>
    <name evidence="3" type="ORF">DPRO_1353</name>
</gene>
<accession>A0A2C8F795</accession>
<dbReference type="EMBL" id="LT907975">
    <property type="protein sequence ID" value="SOB58245.1"/>
    <property type="molecule type" value="Genomic_DNA"/>
</dbReference>
<keyword evidence="4" id="KW-1185">Reference proteome</keyword>
<evidence type="ECO:0000259" key="2">
    <source>
        <dbReference type="Pfam" id="PF08722"/>
    </source>
</evidence>
<reference evidence="4" key="1">
    <citation type="submission" date="2017-09" db="EMBL/GenBank/DDBJ databases">
        <authorList>
            <person name="Regsiter A."/>
            <person name="William W."/>
        </authorList>
    </citation>
    <scope>NUCLEOTIDE SEQUENCE [LARGE SCALE GENOMIC DNA]</scope>
    <source>
        <strain evidence="4">500-1</strain>
    </source>
</reference>
<feature type="domain" description="TnsA endonuclease N-terminal" evidence="2">
    <location>
        <begin position="74"/>
        <end position="165"/>
    </location>
</feature>
<dbReference type="AlphaFoldDB" id="A0A2C8F795"/>
<evidence type="ECO:0000313" key="3">
    <source>
        <dbReference type="EMBL" id="SOB58245.1"/>
    </source>
</evidence>
<feature type="domain" description="TnsA endonuclease C-terminal" evidence="1">
    <location>
        <begin position="167"/>
        <end position="246"/>
    </location>
</feature>
<sequence length="275" mass="32005">MANNKYSLTEPKIRKWIKEGRGDGRGRDYKPWLTVRDLPSRGRSHRVFGHKSQRTHHLFSDLELAVFLILEWQPDIVEIREQFSLQRELTLEIAAECGIQHPAVAGVEQVMSSDFLANSTHKDLPKFALQAKRSEDLIKSRVMEKLELERRYWEHKDVPWFLITEKEIPAIVFQNIKWLYPAQRDEIAAEDLPQLVDTYSYHFAANPKTTLTNIAKKIDVAYEQPPGESLREIRQLLAQRIFTFDIFKISTKLTPADLALADSWGTEEDLHVQNK</sequence>
<dbReference type="GO" id="GO:0003676">
    <property type="term" value="F:nucleic acid binding"/>
    <property type="evidence" value="ECO:0007669"/>
    <property type="project" value="InterPro"/>
</dbReference>
<dbReference type="Gene3D" id="3.40.1350.10">
    <property type="match status" value="1"/>
</dbReference>
<protein>
    <submittedName>
        <fullName evidence="3">Transposon Tn7 transposition protein TnsA</fullName>
    </submittedName>
</protein>
<organism evidence="3 4">
    <name type="scientific">Pseudodesulfovibrio profundus</name>
    <dbReference type="NCBI Taxonomy" id="57320"/>
    <lineage>
        <taxon>Bacteria</taxon>
        <taxon>Pseudomonadati</taxon>
        <taxon>Thermodesulfobacteriota</taxon>
        <taxon>Desulfovibrionia</taxon>
        <taxon>Desulfovibrionales</taxon>
        <taxon>Desulfovibrionaceae</taxon>
    </lineage>
</organism>
<dbReference type="Gene3D" id="1.10.10.10">
    <property type="entry name" value="Winged helix-like DNA-binding domain superfamily/Winged helix DNA-binding domain"/>
    <property type="match status" value="1"/>
</dbReference>
<evidence type="ECO:0000313" key="4">
    <source>
        <dbReference type="Proteomes" id="UP000219215"/>
    </source>
</evidence>
<dbReference type="InterPro" id="IPR014832">
    <property type="entry name" value="TnsA_C"/>
</dbReference>
<dbReference type="InterPro" id="IPR036390">
    <property type="entry name" value="WH_DNA-bd_sf"/>
</dbReference>
<dbReference type="CDD" id="cd22362">
    <property type="entry name" value="TnsA_endonuclease-like"/>
    <property type="match status" value="1"/>
</dbReference>
<dbReference type="InterPro" id="IPR014833">
    <property type="entry name" value="TnsA_N"/>
</dbReference>
<dbReference type="InterPro" id="IPR036388">
    <property type="entry name" value="WH-like_DNA-bd_sf"/>
</dbReference>
<dbReference type="RefSeq" id="WP_097011341.1">
    <property type="nucleotide sequence ID" value="NZ_LT907975.1"/>
</dbReference>
<dbReference type="KEGG" id="pprf:DPRO_1353"/>
<proteinExistence type="predicted"/>
<dbReference type="SUPFAM" id="SSF46785">
    <property type="entry name" value="Winged helix' DNA-binding domain"/>
    <property type="match status" value="1"/>
</dbReference>
<dbReference type="OrthoDB" id="5291587at2"/>
<dbReference type="InterPro" id="IPR011856">
    <property type="entry name" value="tRNA_endonuc-like_dom_sf"/>
</dbReference>
<dbReference type="Pfam" id="PF08721">
    <property type="entry name" value="Tn7_Tnp_TnsA_C"/>
    <property type="match status" value="1"/>
</dbReference>
<evidence type="ECO:0000259" key="1">
    <source>
        <dbReference type="Pfam" id="PF08721"/>
    </source>
</evidence>
<dbReference type="InterPro" id="IPR011335">
    <property type="entry name" value="Restrct_endonuc-II-like"/>
</dbReference>
<dbReference type="SUPFAM" id="SSF52980">
    <property type="entry name" value="Restriction endonuclease-like"/>
    <property type="match status" value="1"/>
</dbReference>
<name>A0A2C8F795_9BACT</name>
<dbReference type="Proteomes" id="UP000219215">
    <property type="component" value="Chromosome DPRO"/>
</dbReference>
<dbReference type="Pfam" id="PF08722">
    <property type="entry name" value="Tn7_TnsA-like_N"/>
    <property type="match status" value="1"/>
</dbReference>